<dbReference type="SUPFAM" id="SSF54001">
    <property type="entry name" value="Cysteine proteinases"/>
    <property type="match status" value="1"/>
</dbReference>
<evidence type="ECO:0000259" key="3">
    <source>
        <dbReference type="PROSITE" id="PS50911"/>
    </source>
</evidence>
<organism evidence="4 5">
    <name type="scientific">Shouchella clausii</name>
    <name type="common">Alkalihalobacillus clausii</name>
    <dbReference type="NCBI Taxonomy" id="79880"/>
    <lineage>
        <taxon>Bacteria</taxon>
        <taxon>Bacillati</taxon>
        <taxon>Bacillota</taxon>
        <taxon>Bacilli</taxon>
        <taxon>Bacillales</taxon>
        <taxon>Bacillaceae</taxon>
        <taxon>Shouchella</taxon>
    </lineage>
</organism>
<feature type="compositionally biased region" description="Polar residues" evidence="1">
    <location>
        <begin position="32"/>
        <end position="68"/>
    </location>
</feature>
<feature type="compositionally biased region" description="Basic and acidic residues" evidence="1">
    <location>
        <begin position="140"/>
        <end position="154"/>
    </location>
</feature>
<name>A0A268NW79_SHOCL</name>
<dbReference type="Pfam" id="PF05257">
    <property type="entry name" value="CHAP"/>
    <property type="match status" value="1"/>
</dbReference>
<keyword evidence="2" id="KW-0812">Transmembrane</keyword>
<feature type="domain" description="Peptidase C51" evidence="3">
    <location>
        <begin position="649"/>
        <end position="784"/>
    </location>
</feature>
<evidence type="ECO:0000256" key="1">
    <source>
        <dbReference type="SAM" id="MobiDB-lite"/>
    </source>
</evidence>
<dbReference type="InterPro" id="IPR038765">
    <property type="entry name" value="Papain-like_cys_pep_sf"/>
</dbReference>
<evidence type="ECO:0000313" key="5">
    <source>
        <dbReference type="Proteomes" id="UP000216207"/>
    </source>
</evidence>
<feature type="transmembrane region" description="Helical" evidence="2">
    <location>
        <begin position="339"/>
        <end position="360"/>
    </location>
</feature>
<gene>
    <name evidence="4" type="ORF">CHH72_16945</name>
</gene>
<feature type="transmembrane region" description="Helical" evidence="2">
    <location>
        <begin position="273"/>
        <end position="293"/>
    </location>
</feature>
<dbReference type="Gene3D" id="3.90.1720.10">
    <property type="entry name" value="endopeptidase domain like (from Nostoc punctiforme)"/>
    <property type="match status" value="1"/>
</dbReference>
<evidence type="ECO:0000256" key="2">
    <source>
        <dbReference type="SAM" id="Phobius"/>
    </source>
</evidence>
<accession>A0A268NW79</accession>
<comment type="caution">
    <text evidence="4">The sequence shown here is derived from an EMBL/GenBank/DDBJ whole genome shotgun (WGS) entry which is preliminary data.</text>
</comment>
<feature type="compositionally biased region" description="Gly residues" evidence="1">
    <location>
        <begin position="125"/>
        <end position="139"/>
    </location>
</feature>
<protein>
    <recommendedName>
        <fullName evidence="3">Peptidase C51 domain-containing protein</fullName>
    </recommendedName>
</protein>
<dbReference type="PROSITE" id="PS50911">
    <property type="entry name" value="CHAP"/>
    <property type="match status" value="1"/>
</dbReference>
<proteinExistence type="predicted"/>
<dbReference type="Pfam" id="PF18013">
    <property type="entry name" value="Phage_lysozyme2"/>
    <property type="match status" value="1"/>
</dbReference>
<feature type="region of interest" description="Disordered" evidence="1">
    <location>
        <begin position="1"/>
        <end position="201"/>
    </location>
</feature>
<feature type="compositionally biased region" description="Low complexity" evidence="1">
    <location>
        <begin position="73"/>
        <end position="84"/>
    </location>
</feature>
<dbReference type="AlphaFoldDB" id="A0A268NW79"/>
<keyword evidence="2" id="KW-1133">Transmembrane helix</keyword>
<evidence type="ECO:0000313" key="4">
    <source>
        <dbReference type="EMBL" id="PAE87724.1"/>
    </source>
</evidence>
<reference evidence="4 5" key="1">
    <citation type="submission" date="2017-07" db="EMBL/GenBank/DDBJ databases">
        <title>Isolation and whole genome analysis of endospore-forming bacteria from heroin.</title>
        <authorList>
            <person name="Kalinowski J."/>
            <person name="Ahrens B."/>
            <person name="Al-Dilaimi A."/>
            <person name="Winkler A."/>
            <person name="Wibberg D."/>
            <person name="Schleenbecker U."/>
            <person name="Ruckert C."/>
            <person name="Wolfel R."/>
            <person name="Grass G."/>
        </authorList>
    </citation>
    <scope>NUCLEOTIDE SEQUENCE [LARGE SCALE GENOMIC DNA]</scope>
    <source>
        <strain evidence="4 5">7539</strain>
    </source>
</reference>
<dbReference type="Gene3D" id="1.10.530.10">
    <property type="match status" value="1"/>
</dbReference>
<dbReference type="EMBL" id="NPCC01000030">
    <property type="protein sequence ID" value="PAE87724.1"/>
    <property type="molecule type" value="Genomic_DNA"/>
</dbReference>
<feature type="transmembrane region" description="Helical" evidence="2">
    <location>
        <begin position="305"/>
        <end position="333"/>
    </location>
</feature>
<keyword evidence="2" id="KW-0472">Membrane</keyword>
<sequence>MSDGLDKMLPGADRNVSTPRPRRSTRAPKPETSATNQPPISPTEKSVGQNPSPKLDPSANSGLQSSLASGPKSHSGPSTHTPSSIKEPQMASRIGASAPRGDDVAPLEKSGAALKQTGSNQSSGSGVGDKGIKKGGQGGESKENKESRGDRDTNDTSEPSGSDAGRSENAANEDVEQSPSASNHAGEMAKGATSNATGIDYSDKSMKDQLEHQAADVVMDATPVLGQFNSARKALKEFNKAKKDAGGKNDGITDKAEDVMDDGVDKGIKGVKMAAGAGLAGGVGTIGAAGLMLMQLLKMLKGMILAVIGKVVGFFGSIFSAMSSFFSGVLGVATVVGQAIAAGVMAVVVAVTSVLGFGVVQEISKNDDTANLCVPVRKKVAKEPQDYIEGGEVEAVRKDNAVKLWSVYSELGGSKEQTAAVLGNLQAESSLDPTAVETIYNEPFAIGSRKQSAIQNDFRVELIDSSYASRFPAINYVGIGLAQWTNDRNRLLIDYAAKHDVNWYEFDTQVRFMLDGDDPGRQKQLTNFLKAEPGNVQNETERFMNTWIGLSSPNSSLSNRQTNAIDYMFILERATADTDYANSILSGINVSRSEGNSAAGTYHQDDGCGNPIKDHYGDKTVDGTGEVPSDLTLVPWSRETLPASLKEYAKNPEDAGLAWGNASGWTSGIIPDQCAALAHSYFIRLYPDWDNDGRATTRPFGDGKDVADLWANHYGEKAVAYPTAGAVFSDTTTSVYGHTGIVQHVFANGDILINEQNIRGVSGAGAGLNYSWSWRVIKKGQYEQANWKFFKPSDAEPQWTALKI</sequence>
<dbReference type="Proteomes" id="UP000216207">
    <property type="component" value="Unassembled WGS sequence"/>
</dbReference>
<dbReference type="InterPro" id="IPR041219">
    <property type="entry name" value="Phage_lysozyme2"/>
</dbReference>
<dbReference type="InterPro" id="IPR007921">
    <property type="entry name" value="CHAP_dom"/>
</dbReference>